<name>A0A9D4EP94_DREPO</name>
<evidence type="ECO:0000313" key="2">
    <source>
        <dbReference type="EMBL" id="KAH3781532.1"/>
    </source>
</evidence>
<dbReference type="PANTHER" id="PTHR34239">
    <property type="entry name" value="APPLE DOMAIN-CONTAINING PROTEIN"/>
    <property type="match status" value="1"/>
</dbReference>
<organism evidence="2 3">
    <name type="scientific">Dreissena polymorpha</name>
    <name type="common">Zebra mussel</name>
    <name type="synonym">Mytilus polymorpha</name>
    <dbReference type="NCBI Taxonomy" id="45954"/>
    <lineage>
        <taxon>Eukaryota</taxon>
        <taxon>Metazoa</taxon>
        <taxon>Spiralia</taxon>
        <taxon>Lophotrochozoa</taxon>
        <taxon>Mollusca</taxon>
        <taxon>Bivalvia</taxon>
        <taxon>Autobranchia</taxon>
        <taxon>Heteroconchia</taxon>
        <taxon>Euheterodonta</taxon>
        <taxon>Imparidentia</taxon>
        <taxon>Neoheterodontei</taxon>
        <taxon>Myida</taxon>
        <taxon>Dreissenoidea</taxon>
        <taxon>Dreissenidae</taxon>
        <taxon>Dreissena</taxon>
    </lineage>
</organism>
<evidence type="ECO:0000313" key="3">
    <source>
        <dbReference type="Proteomes" id="UP000828390"/>
    </source>
</evidence>
<proteinExistence type="predicted"/>
<keyword evidence="3" id="KW-1185">Reference proteome</keyword>
<feature type="compositionally biased region" description="Basic residues" evidence="1">
    <location>
        <begin position="137"/>
        <end position="152"/>
    </location>
</feature>
<reference evidence="2" key="1">
    <citation type="journal article" date="2019" name="bioRxiv">
        <title>The Genome of the Zebra Mussel, Dreissena polymorpha: A Resource for Invasive Species Research.</title>
        <authorList>
            <person name="McCartney M.A."/>
            <person name="Auch B."/>
            <person name="Kono T."/>
            <person name="Mallez S."/>
            <person name="Zhang Y."/>
            <person name="Obille A."/>
            <person name="Becker A."/>
            <person name="Abrahante J.E."/>
            <person name="Garbe J."/>
            <person name="Badalamenti J.P."/>
            <person name="Herman A."/>
            <person name="Mangelson H."/>
            <person name="Liachko I."/>
            <person name="Sullivan S."/>
            <person name="Sone E.D."/>
            <person name="Koren S."/>
            <person name="Silverstein K.A.T."/>
            <person name="Beckman K.B."/>
            <person name="Gohl D.M."/>
        </authorList>
    </citation>
    <scope>NUCLEOTIDE SEQUENCE</scope>
    <source>
        <strain evidence="2">Duluth1</strain>
        <tissue evidence="2">Whole animal</tissue>
    </source>
</reference>
<feature type="region of interest" description="Disordered" evidence="1">
    <location>
        <begin position="133"/>
        <end position="167"/>
    </location>
</feature>
<protein>
    <submittedName>
        <fullName evidence="2">Uncharacterized protein</fullName>
    </submittedName>
</protein>
<dbReference type="PANTHER" id="PTHR34239:SF2">
    <property type="entry name" value="TRANSPOSABLE ELEMENT P TRANSPOSASE_THAP9 CONSERVED DOMAIN-CONTAINING PROTEIN"/>
    <property type="match status" value="1"/>
</dbReference>
<sequence length="167" mass="19560">MLSIQCCNIRFRIYADLLKSHISAEAETCISDCLTILGQVQYHISVRRRYMIRPCLKKKYWGLCQVSMPITTKLFRDDITKEIKNCDSQFSIGNDSYLPPNRGHYFGRGRGRYTMRQPVGHRYQLYQNQMPYQMPHPQRRANMRPFKSRPPRRPAATSTMPAPNGVE</sequence>
<comment type="caution">
    <text evidence="2">The sequence shown here is derived from an EMBL/GenBank/DDBJ whole genome shotgun (WGS) entry which is preliminary data.</text>
</comment>
<dbReference type="AlphaFoldDB" id="A0A9D4EP94"/>
<evidence type="ECO:0000256" key="1">
    <source>
        <dbReference type="SAM" id="MobiDB-lite"/>
    </source>
</evidence>
<dbReference type="EMBL" id="JAIWYP010000008">
    <property type="protein sequence ID" value="KAH3781532.1"/>
    <property type="molecule type" value="Genomic_DNA"/>
</dbReference>
<reference evidence="2" key="2">
    <citation type="submission" date="2020-11" db="EMBL/GenBank/DDBJ databases">
        <authorList>
            <person name="McCartney M.A."/>
            <person name="Auch B."/>
            <person name="Kono T."/>
            <person name="Mallez S."/>
            <person name="Becker A."/>
            <person name="Gohl D.M."/>
            <person name="Silverstein K.A.T."/>
            <person name="Koren S."/>
            <person name="Bechman K.B."/>
            <person name="Herman A."/>
            <person name="Abrahante J.E."/>
            <person name="Garbe J."/>
        </authorList>
    </citation>
    <scope>NUCLEOTIDE SEQUENCE</scope>
    <source>
        <strain evidence="2">Duluth1</strain>
        <tissue evidence="2">Whole animal</tissue>
    </source>
</reference>
<dbReference type="Proteomes" id="UP000828390">
    <property type="component" value="Unassembled WGS sequence"/>
</dbReference>
<gene>
    <name evidence="2" type="ORF">DPMN_159363</name>
</gene>
<accession>A0A9D4EP94</accession>